<gene>
    <name evidence="4" type="ORF">BT62DRAFT_990498</name>
</gene>
<dbReference type="InterPro" id="IPR045122">
    <property type="entry name" value="Csc1-like"/>
</dbReference>
<feature type="transmembrane region" description="Helical" evidence="2">
    <location>
        <begin position="845"/>
        <end position="875"/>
    </location>
</feature>
<dbReference type="PANTHER" id="PTHR13018:SF5">
    <property type="entry name" value="RE44586P"/>
    <property type="match status" value="1"/>
</dbReference>
<evidence type="ECO:0000313" key="4">
    <source>
        <dbReference type="EMBL" id="KAG7452207.1"/>
    </source>
</evidence>
<reference evidence="4" key="1">
    <citation type="submission" date="2020-11" db="EMBL/GenBank/DDBJ databases">
        <title>Adaptations for nitrogen fixation in a non-lichenized fungal sporocarp promotes dispersal by wood-feeding termites.</title>
        <authorList>
            <consortium name="DOE Joint Genome Institute"/>
            <person name="Koch R.A."/>
            <person name="Yoon G."/>
            <person name="Arayal U."/>
            <person name="Lail K."/>
            <person name="Amirebrahimi M."/>
            <person name="Labutti K."/>
            <person name="Lipzen A."/>
            <person name="Riley R."/>
            <person name="Barry K."/>
            <person name="Henrissat B."/>
            <person name="Grigoriev I.V."/>
            <person name="Herr J.R."/>
            <person name="Aime M.C."/>
        </authorList>
    </citation>
    <scope>NUCLEOTIDE SEQUENCE</scope>
    <source>
        <strain evidence="4">MCA 3950</strain>
    </source>
</reference>
<dbReference type="GO" id="GO:0005227">
    <property type="term" value="F:calcium-activated cation channel activity"/>
    <property type="evidence" value="ECO:0007669"/>
    <property type="project" value="InterPro"/>
</dbReference>
<proteinExistence type="predicted"/>
<feature type="compositionally biased region" description="Basic residues" evidence="1">
    <location>
        <begin position="398"/>
        <end position="407"/>
    </location>
</feature>
<feature type="transmembrane region" description="Helical" evidence="2">
    <location>
        <begin position="800"/>
        <end position="825"/>
    </location>
</feature>
<feature type="region of interest" description="Disordered" evidence="1">
    <location>
        <begin position="477"/>
        <end position="498"/>
    </location>
</feature>
<name>A0A9P7W3Z5_9AGAR</name>
<keyword evidence="2" id="KW-0472">Membrane</keyword>
<sequence length="1285" mass="141194">MTFGTTQANWWTTSEGSTSGSESVSPTTPPDTQISGTDPSLYHSGPYALGSGVVSTTVFTSTFPVTTITNSATTFTSYSDSIVTETFTNSFTGSPPSGIVLSNEATSSVLFAASLQINPTCVGNGLDAAADGLLASLVIPSAIGFIIWLIFAVLRPRFRQVYGLREWFVHQDLRPKPLSDSIFAFLFPRVPLAPSIPSNVSDAGKSVRADAELFPSDDQLSQRTLWTCFLICLGWTFLGLVGALPLYLVSTPCHSELPSPSSYGGGYNMLQDLSLSRLLRLLESGNISTANLATMLKRADATDSPNFRVRIIVLTALTLVLALLPALWKILHEFNNLVAYRERWLDTMCEGKDIGWLSARYAPGFVGWGEQRLKDFILKAGLSLSLDHNSSSRDRNATRTRRSGRRGRSGENEPLNASHDGRPEVDIETLFSISDTRDLAKLIDRRDYILGNLEIAETQYITCFRLTTPDPSLADWVPPSNEDPTRPHISRPRPLLGSRRRNPAFAASSLASKSFVAPSTYYKLRGVHGINGGRFSDNKEDHATFSDSIASPILGDRFQEDNRRSQGSSFFGLGSYFRANKSVDELGMIRSRDELSISSPIPPPPDPRKYGPNWLDSSDIVGSYGVDKPLPPVEEEWVDVLQEQPGKYVASEPNGDSAAGPSSFRHRPKREQPISAGKRETFPFRNSDDDKRQDVPPPHLRIQPSGPFVRPQDGINFDYLGDIYSDITEWRSKLKDINAEISTAQYSCYADIAEGARIKGWLMVGRGLRHIPGIQIIEGRAKEDIRWDILQNERTSLDTWVMSATIIIAVILLAAGLTAASGLALSNAPDFAHYITFLQSVTTAGALPSGIITVWIPAVGATIFISLTLALVHWVSEIRGAVSQSGGQLMTFKITFYVLVSVAVVWILAIGALLFALHAFSVDLDKATMVAKGSVYMTVFALSIILQIAIIFPGLLLLQPLRLWRIIRGERRAITPRQRFRAMYPKPYDATIATGACVLGIIFASTFSLIFPLIGPAVMLLLFLTLIAHRFLVGYVHGRTLSQTGGLIQIWLLRRFGTLLAFQPIFLGLIFLANEIWIEGGVLVGTGVVVILFVEAYTSWRTRLPGRRSLSIVSQDSLDTFTSRASQTRRLVVDEEELSQKSSSGARRTRSSMASVLEMMSLTLAVTPSSSTTRGSVPLPNCRQLETENLNDLTATERAARTHPEAPPRLPPLSFSDHEEDMAGILYAPELIAPPPIIWLPNDSAGVARSEAVDLQKYHDLRVTLDVRVTDDVMVQRPTPSRGQW</sequence>
<dbReference type="GeneID" id="66112529"/>
<feature type="transmembrane region" description="Helical" evidence="2">
    <location>
        <begin position="1056"/>
        <end position="1074"/>
    </location>
</feature>
<feature type="compositionally biased region" description="Polar residues" evidence="1">
    <location>
        <begin position="1140"/>
        <end position="1152"/>
    </location>
</feature>
<keyword evidence="2" id="KW-1133">Transmembrane helix</keyword>
<organism evidence="4 5">
    <name type="scientific">Guyanagaster necrorhizus</name>
    <dbReference type="NCBI Taxonomy" id="856835"/>
    <lineage>
        <taxon>Eukaryota</taxon>
        <taxon>Fungi</taxon>
        <taxon>Dikarya</taxon>
        <taxon>Basidiomycota</taxon>
        <taxon>Agaricomycotina</taxon>
        <taxon>Agaricomycetes</taxon>
        <taxon>Agaricomycetidae</taxon>
        <taxon>Agaricales</taxon>
        <taxon>Marasmiineae</taxon>
        <taxon>Physalacriaceae</taxon>
        <taxon>Guyanagaster</taxon>
    </lineage>
</organism>
<accession>A0A9P7W3Z5</accession>
<feature type="compositionally biased region" description="Low complexity" evidence="1">
    <location>
        <begin position="12"/>
        <end position="26"/>
    </location>
</feature>
<feature type="transmembrane region" description="Helical" evidence="2">
    <location>
        <begin position="896"/>
        <end position="920"/>
    </location>
</feature>
<feature type="region of interest" description="Disordered" evidence="1">
    <location>
        <begin position="595"/>
        <end position="614"/>
    </location>
</feature>
<feature type="region of interest" description="Disordered" evidence="1">
    <location>
        <begin position="1132"/>
        <end position="1152"/>
    </location>
</feature>
<protein>
    <recommendedName>
        <fullName evidence="3">CSC1/OSCA1-like 7TM region domain-containing protein</fullName>
    </recommendedName>
</protein>
<feature type="transmembrane region" description="Helical" evidence="2">
    <location>
        <begin position="935"/>
        <end position="958"/>
    </location>
</feature>
<keyword evidence="2" id="KW-0812">Transmembrane</keyword>
<feature type="region of interest" description="Disordered" evidence="1">
    <location>
        <begin position="647"/>
        <end position="707"/>
    </location>
</feature>
<feature type="region of interest" description="Disordered" evidence="1">
    <location>
        <begin position="11"/>
        <end position="39"/>
    </location>
</feature>
<feature type="transmembrane region" description="Helical" evidence="2">
    <location>
        <begin position="311"/>
        <end position="331"/>
    </location>
</feature>
<feature type="region of interest" description="Disordered" evidence="1">
    <location>
        <begin position="388"/>
        <end position="422"/>
    </location>
</feature>
<keyword evidence="5" id="KW-1185">Reference proteome</keyword>
<evidence type="ECO:0000256" key="2">
    <source>
        <dbReference type="SAM" id="Phobius"/>
    </source>
</evidence>
<dbReference type="RefSeq" id="XP_043045707.1">
    <property type="nucleotide sequence ID" value="XM_043190232.1"/>
</dbReference>
<feature type="transmembrane region" description="Helical" evidence="2">
    <location>
        <begin position="1017"/>
        <end position="1036"/>
    </location>
</feature>
<feature type="transmembrane region" description="Helical" evidence="2">
    <location>
        <begin position="1080"/>
        <end position="1100"/>
    </location>
</feature>
<dbReference type="InterPro" id="IPR003864">
    <property type="entry name" value="CSC1/OSCA1-like_7TM"/>
</dbReference>
<evidence type="ECO:0000313" key="5">
    <source>
        <dbReference type="Proteomes" id="UP000812287"/>
    </source>
</evidence>
<evidence type="ECO:0000256" key="1">
    <source>
        <dbReference type="SAM" id="MobiDB-lite"/>
    </source>
</evidence>
<comment type="caution">
    <text evidence="4">The sequence shown here is derived from an EMBL/GenBank/DDBJ whole genome shotgun (WGS) entry which is preliminary data.</text>
</comment>
<dbReference type="PANTHER" id="PTHR13018">
    <property type="entry name" value="PROBABLE MEMBRANE PROTEIN DUF221-RELATED"/>
    <property type="match status" value="1"/>
</dbReference>
<dbReference type="EMBL" id="MU250524">
    <property type="protein sequence ID" value="KAG7452207.1"/>
    <property type="molecule type" value="Genomic_DNA"/>
</dbReference>
<feature type="compositionally biased region" description="Basic and acidic residues" evidence="1">
    <location>
        <begin position="677"/>
        <end position="694"/>
    </location>
</feature>
<dbReference type="OrthoDB" id="2591106at2759"/>
<feature type="transmembrane region" description="Helical" evidence="2">
    <location>
        <begin position="133"/>
        <end position="154"/>
    </location>
</feature>
<dbReference type="Proteomes" id="UP000812287">
    <property type="component" value="Unassembled WGS sequence"/>
</dbReference>
<dbReference type="Pfam" id="PF02714">
    <property type="entry name" value="RSN1_7TM"/>
    <property type="match status" value="1"/>
</dbReference>
<feature type="transmembrane region" description="Helical" evidence="2">
    <location>
        <begin position="988"/>
        <end position="1011"/>
    </location>
</feature>
<dbReference type="GO" id="GO:0005886">
    <property type="term" value="C:plasma membrane"/>
    <property type="evidence" value="ECO:0007669"/>
    <property type="project" value="TreeGrafter"/>
</dbReference>
<feature type="domain" description="CSC1/OSCA1-like 7TM region" evidence="3">
    <location>
        <begin position="800"/>
        <end position="1069"/>
    </location>
</feature>
<evidence type="ECO:0000259" key="3">
    <source>
        <dbReference type="Pfam" id="PF02714"/>
    </source>
</evidence>
<feature type="transmembrane region" description="Helical" evidence="2">
    <location>
        <begin position="225"/>
        <end position="248"/>
    </location>
</feature>